<evidence type="ECO:0000313" key="1">
    <source>
        <dbReference type="EMBL" id="TGD80813.1"/>
    </source>
</evidence>
<dbReference type="EMBL" id="SRKZ01000003">
    <property type="protein sequence ID" value="TGD80813.1"/>
    <property type="molecule type" value="Genomic_DNA"/>
</dbReference>
<organism evidence="1 2">
    <name type="scientific">Hymenobacter wooponensis</name>
    <dbReference type="NCBI Taxonomy" id="1525360"/>
    <lineage>
        <taxon>Bacteria</taxon>
        <taxon>Pseudomonadati</taxon>
        <taxon>Bacteroidota</taxon>
        <taxon>Cytophagia</taxon>
        <taxon>Cytophagales</taxon>
        <taxon>Hymenobacteraceae</taxon>
        <taxon>Hymenobacter</taxon>
    </lineage>
</organism>
<comment type="caution">
    <text evidence="1">The sequence shown here is derived from an EMBL/GenBank/DDBJ whole genome shotgun (WGS) entry which is preliminary data.</text>
</comment>
<dbReference type="Proteomes" id="UP000298284">
    <property type="component" value="Unassembled WGS sequence"/>
</dbReference>
<keyword evidence="2" id="KW-1185">Reference proteome</keyword>
<evidence type="ECO:0000313" key="2">
    <source>
        <dbReference type="Proteomes" id="UP000298284"/>
    </source>
</evidence>
<protein>
    <submittedName>
        <fullName evidence="1">Uncharacterized protein</fullName>
    </submittedName>
</protein>
<reference evidence="1 2" key="1">
    <citation type="submission" date="2019-04" db="EMBL/GenBank/DDBJ databases">
        <authorList>
            <person name="Feng G."/>
            <person name="Zhang J."/>
            <person name="Zhu H."/>
        </authorList>
    </citation>
    <scope>NUCLEOTIDE SEQUENCE [LARGE SCALE GENOMIC DNA]</scope>
    <source>
        <strain evidence="1 2">JCM 19491</strain>
    </source>
</reference>
<sequence length="217" mass="23828">MSATTTAPETAVFAPMPARRSVYQQVAVFDANSYGIPMWTADEPQLSIATPLSRTTTQRRVSPPTPAINATELRVRWVADRALREMETVGRQLATKHAYYDGIERDHILTVVALLTVHIWQQASPLDLTFTLTYDQSLHVRATLPQGALHISVLFTPGLDPLQNQGACEEEDNSVLSIFGPDGHWQAGAEGTLMHCMVTLPTLLLAPEVTRSTHSVS</sequence>
<proteinExistence type="predicted"/>
<gene>
    <name evidence="1" type="ORF">EU557_13500</name>
</gene>
<dbReference type="RefSeq" id="WP_135530955.1">
    <property type="nucleotide sequence ID" value="NZ_SRKZ01000003.1"/>
</dbReference>
<dbReference type="AlphaFoldDB" id="A0A4Z0MM25"/>
<accession>A0A4Z0MM25</accession>
<name>A0A4Z0MM25_9BACT</name>